<dbReference type="Proteomes" id="UP001458880">
    <property type="component" value="Unassembled WGS sequence"/>
</dbReference>
<dbReference type="InterPro" id="IPR050549">
    <property type="entry name" value="MFS_Trehalose_Transporter"/>
</dbReference>
<evidence type="ECO:0000256" key="6">
    <source>
        <dbReference type="ARBA" id="ARBA00022989"/>
    </source>
</evidence>
<feature type="transmembrane region" description="Helical" evidence="8">
    <location>
        <begin position="423"/>
        <end position="445"/>
    </location>
</feature>
<keyword evidence="3" id="KW-1003">Cell membrane</keyword>
<evidence type="ECO:0000313" key="11">
    <source>
        <dbReference type="Proteomes" id="UP001458880"/>
    </source>
</evidence>
<feature type="transmembrane region" description="Helical" evidence="8">
    <location>
        <begin position="321"/>
        <end position="346"/>
    </location>
</feature>
<keyword evidence="5 8" id="KW-0812">Transmembrane</keyword>
<keyword evidence="7 8" id="KW-0472">Membrane</keyword>
<dbReference type="InterPro" id="IPR036259">
    <property type="entry name" value="MFS_trans_sf"/>
</dbReference>
<keyword evidence="6 8" id="KW-1133">Transmembrane helix</keyword>
<feature type="transmembrane region" description="Helical" evidence="8">
    <location>
        <begin position="394"/>
        <end position="417"/>
    </location>
</feature>
<dbReference type="SUPFAM" id="SSF103473">
    <property type="entry name" value="MFS general substrate transporter"/>
    <property type="match status" value="1"/>
</dbReference>
<dbReference type="InterPro" id="IPR005828">
    <property type="entry name" value="MFS_sugar_transport-like"/>
</dbReference>
<keyword evidence="11" id="KW-1185">Reference proteome</keyword>
<dbReference type="EMBL" id="JASPKY010000030">
    <property type="protein sequence ID" value="KAK9747526.1"/>
    <property type="molecule type" value="Genomic_DNA"/>
</dbReference>
<keyword evidence="2" id="KW-0813">Transport</keyword>
<feature type="transmembrane region" description="Helical" evidence="8">
    <location>
        <begin position="89"/>
        <end position="105"/>
    </location>
</feature>
<keyword evidence="4 10" id="KW-0762">Sugar transport</keyword>
<evidence type="ECO:0000313" key="10">
    <source>
        <dbReference type="EMBL" id="KAK9747526.1"/>
    </source>
</evidence>
<dbReference type="GO" id="GO:0022857">
    <property type="term" value="F:transmembrane transporter activity"/>
    <property type="evidence" value="ECO:0007669"/>
    <property type="project" value="InterPro"/>
</dbReference>
<dbReference type="FunFam" id="1.20.1250.20:FF:000218">
    <property type="entry name" value="facilitated trehalose transporter Tret1"/>
    <property type="match status" value="1"/>
</dbReference>
<dbReference type="AlphaFoldDB" id="A0AAW1MNK0"/>
<sequence length="464" mass="51498">MKASSTDMANHKPKDLPQILAVFSASLSGLSSATLFVFPSPAIPKLLTGDYNFTIEEASYLPVISSLTMIVTSPIFCTATDKIGRKRTLLMSGFFHIIAWLFVAFSKTVWLFYVSRFFAGLADTVLYAAIPTYIAEITTPKIRSLYGNSVLLFIYCGQLLSNAVGFYLTIPMTAFVLLICPVVFLVTFMLMPESPYYLMIIGNEISAEKSLQKLRGLNNVQDELKQISSDVKRQLSETGHFKDLWLNTSNRKAMMIANLARAFQQFSGMTAIMQYTQYIFLQAGGEISSGAASMIFAGMLVFVNIFIGVVSDKFGRKRSMIVSSIGCFFVLVPLATYLLVLCLINLTNTEVDLSKITWIPLLGSVTYVCLYALGLGFVPTIMVGELFSASIRKYAVMVSNMIFAFYMCTTTKLFQVLMTAYGLWLPFLFFGICCLIGGISSYFIVPETKGKTLEQIQQELKGNK</sequence>
<feature type="transmembrane region" description="Helical" evidence="8">
    <location>
        <begin position="58"/>
        <end position="77"/>
    </location>
</feature>
<comment type="subcellular location">
    <subcellularLocation>
        <location evidence="1">Cell membrane</location>
        <topology evidence="1">Multi-pass membrane protein</topology>
    </subcellularLocation>
</comment>
<accession>A0AAW1MNK0</accession>
<evidence type="ECO:0000256" key="5">
    <source>
        <dbReference type="ARBA" id="ARBA00022692"/>
    </source>
</evidence>
<dbReference type="InterPro" id="IPR005829">
    <property type="entry name" value="Sugar_transporter_CS"/>
</dbReference>
<dbReference type="InterPro" id="IPR020846">
    <property type="entry name" value="MFS_dom"/>
</dbReference>
<dbReference type="Gene3D" id="1.20.1250.20">
    <property type="entry name" value="MFS general substrate transporter like domains"/>
    <property type="match status" value="1"/>
</dbReference>
<feature type="domain" description="Major facilitator superfamily (MFS) profile" evidence="9">
    <location>
        <begin position="17"/>
        <end position="449"/>
    </location>
</feature>
<dbReference type="PROSITE" id="PS00216">
    <property type="entry name" value="SUGAR_TRANSPORT_1"/>
    <property type="match status" value="1"/>
</dbReference>
<comment type="caution">
    <text evidence="10">The sequence shown here is derived from an EMBL/GenBank/DDBJ whole genome shotgun (WGS) entry which is preliminary data.</text>
</comment>
<dbReference type="PANTHER" id="PTHR48021:SF46">
    <property type="entry name" value="MAJOR FACILITATOR SUPERFAMILY (MFS) PROFILE DOMAIN-CONTAINING PROTEIN"/>
    <property type="match status" value="1"/>
</dbReference>
<gene>
    <name evidence="10" type="ORF">QE152_g5258</name>
</gene>
<feature type="transmembrane region" description="Helical" evidence="8">
    <location>
        <begin position="174"/>
        <end position="191"/>
    </location>
</feature>
<evidence type="ECO:0000256" key="4">
    <source>
        <dbReference type="ARBA" id="ARBA00022597"/>
    </source>
</evidence>
<evidence type="ECO:0000256" key="7">
    <source>
        <dbReference type="ARBA" id="ARBA00023136"/>
    </source>
</evidence>
<evidence type="ECO:0000259" key="9">
    <source>
        <dbReference type="PROSITE" id="PS50850"/>
    </source>
</evidence>
<evidence type="ECO:0000256" key="1">
    <source>
        <dbReference type="ARBA" id="ARBA00004651"/>
    </source>
</evidence>
<proteinExistence type="predicted"/>
<feature type="transmembrane region" description="Helical" evidence="8">
    <location>
        <begin position="111"/>
        <end position="133"/>
    </location>
</feature>
<evidence type="ECO:0000256" key="2">
    <source>
        <dbReference type="ARBA" id="ARBA00022448"/>
    </source>
</evidence>
<name>A0AAW1MNK0_POPJA</name>
<feature type="transmembrane region" description="Helical" evidence="8">
    <location>
        <begin position="287"/>
        <end position="309"/>
    </location>
</feature>
<dbReference type="GO" id="GO:0005886">
    <property type="term" value="C:plasma membrane"/>
    <property type="evidence" value="ECO:0007669"/>
    <property type="project" value="UniProtKB-SubCell"/>
</dbReference>
<feature type="transmembrane region" description="Helical" evidence="8">
    <location>
        <begin position="262"/>
        <end position="281"/>
    </location>
</feature>
<feature type="transmembrane region" description="Helical" evidence="8">
    <location>
        <begin position="145"/>
        <end position="168"/>
    </location>
</feature>
<evidence type="ECO:0000256" key="3">
    <source>
        <dbReference type="ARBA" id="ARBA00022475"/>
    </source>
</evidence>
<organism evidence="10 11">
    <name type="scientific">Popillia japonica</name>
    <name type="common">Japanese beetle</name>
    <dbReference type="NCBI Taxonomy" id="7064"/>
    <lineage>
        <taxon>Eukaryota</taxon>
        <taxon>Metazoa</taxon>
        <taxon>Ecdysozoa</taxon>
        <taxon>Arthropoda</taxon>
        <taxon>Hexapoda</taxon>
        <taxon>Insecta</taxon>
        <taxon>Pterygota</taxon>
        <taxon>Neoptera</taxon>
        <taxon>Endopterygota</taxon>
        <taxon>Coleoptera</taxon>
        <taxon>Polyphaga</taxon>
        <taxon>Scarabaeiformia</taxon>
        <taxon>Scarabaeidae</taxon>
        <taxon>Rutelinae</taxon>
        <taxon>Popillia</taxon>
    </lineage>
</organism>
<protein>
    <submittedName>
        <fullName evidence="10">Sugar transporter</fullName>
    </submittedName>
</protein>
<dbReference type="PANTHER" id="PTHR48021">
    <property type="match status" value="1"/>
</dbReference>
<evidence type="ECO:0000256" key="8">
    <source>
        <dbReference type="SAM" id="Phobius"/>
    </source>
</evidence>
<dbReference type="Pfam" id="PF00083">
    <property type="entry name" value="Sugar_tr"/>
    <property type="match status" value="1"/>
</dbReference>
<dbReference type="PROSITE" id="PS50850">
    <property type="entry name" value="MFS"/>
    <property type="match status" value="1"/>
</dbReference>
<feature type="transmembrane region" description="Helical" evidence="8">
    <location>
        <begin position="20"/>
        <end position="38"/>
    </location>
</feature>
<feature type="transmembrane region" description="Helical" evidence="8">
    <location>
        <begin position="358"/>
        <end position="382"/>
    </location>
</feature>
<reference evidence="10 11" key="1">
    <citation type="journal article" date="2024" name="BMC Genomics">
        <title>De novo assembly and annotation of Popillia japonica's genome with initial clues to its potential as an invasive pest.</title>
        <authorList>
            <person name="Cucini C."/>
            <person name="Boschi S."/>
            <person name="Funari R."/>
            <person name="Cardaioli E."/>
            <person name="Iannotti N."/>
            <person name="Marturano G."/>
            <person name="Paoli F."/>
            <person name="Bruttini M."/>
            <person name="Carapelli A."/>
            <person name="Frati F."/>
            <person name="Nardi F."/>
        </authorList>
    </citation>
    <scope>NUCLEOTIDE SEQUENCE [LARGE SCALE GENOMIC DNA]</scope>
    <source>
        <strain evidence="10">DMR45628</strain>
    </source>
</reference>